<protein>
    <submittedName>
        <fullName evidence="2">Uncharacterized protein</fullName>
    </submittedName>
</protein>
<evidence type="ECO:0000256" key="1">
    <source>
        <dbReference type="SAM" id="Phobius"/>
    </source>
</evidence>
<reference evidence="2" key="1">
    <citation type="submission" date="2020-03" db="EMBL/GenBank/DDBJ databases">
        <title>A transcriptome and proteome of the tick Rhipicephalus microplus shaped by the genetic composition of its hosts and developmental stage.</title>
        <authorList>
            <person name="Garcia G.R."/>
            <person name="Ribeiro J.M.C."/>
            <person name="Maruyama S.R."/>
            <person name="Gardinasse L.G."/>
            <person name="Nelson K."/>
            <person name="Ferreira B.R."/>
            <person name="Andrade T.G."/>
            <person name="Santos I.K.F.M."/>
        </authorList>
    </citation>
    <scope>NUCLEOTIDE SEQUENCE</scope>
    <source>
        <strain evidence="2">NSGR</strain>
        <tissue evidence="2">Salivary glands</tissue>
    </source>
</reference>
<accession>A0A6G5AGC9</accession>
<dbReference type="AlphaFoldDB" id="A0A6G5AGC9"/>
<keyword evidence="1" id="KW-0472">Membrane</keyword>
<sequence>MFPPKDELARLRRCSFAAARQVMSHFLAQMRAHSQASLSLYKKQMKKPWDTAMQTVRRFMLNVAALCPCCFEYTLFMWLKLYKKYFAMNFQRYFSHFATHFRCRHTHLPQVEGSVIDVFPVTGGLRLI</sequence>
<evidence type="ECO:0000313" key="2">
    <source>
        <dbReference type="EMBL" id="NIE50052.1"/>
    </source>
</evidence>
<organism evidence="2">
    <name type="scientific">Rhipicephalus microplus</name>
    <name type="common">Cattle tick</name>
    <name type="synonym">Boophilus microplus</name>
    <dbReference type="NCBI Taxonomy" id="6941"/>
    <lineage>
        <taxon>Eukaryota</taxon>
        <taxon>Metazoa</taxon>
        <taxon>Ecdysozoa</taxon>
        <taxon>Arthropoda</taxon>
        <taxon>Chelicerata</taxon>
        <taxon>Arachnida</taxon>
        <taxon>Acari</taxon>
        <taxon>Parasitiformes</taxon>
        <taxon>Ixodida</taxon>
        <taxon>Ixodoidea</taxon>
        <taxon>Ixodidae</taxon>
        <taxon>Rhipicephalinae</taxon>
        <taxon>Rhipicephalus</taxon>
        <taxon>Boophilus</taxon>
    </lineage>
</organism>
<proteinExistence type="predicted"/>
<name>A0A6G5AGC9_RHIMP</name>
<feature type="transmembrane region" description="Helical" evidence="1">
    <location>
        <begin position="59"/>
        <end position="79"/>
    </location>
</feature>
<keyword evidence="1" id="KW-0812">Transmembrane</keyword>
<dbReference type="EMBL" id="GIKN01007779">
    <property type="protein sequence ID" value="NIE50052.1"/>
    <property type="molecule type" value="Transcribed_RNA"/>
</dbReference>
<keyword evidence="1" id="KW-1133">Transmembrane helix</keyword>